<sequence length="129" mass="14990">MSVALVCIGFAFPSMKVRATESRAFDQQLLRLDPATRLEQTCDAEVMQRVNHDDRHFQADKVVAYTFAEPQLGQHSIKALGAAVRSNGEWYRLKYFCRTGPRHLDAQDLRYKIGSKIPHEDWQQRYLYD</sequence>
<name>A0ABT1C5Z0_9HYPH</name>
<keyword evidence="2" id="KW-1185">Reference proteome</keyword>
<proteinExistence type="predicted"/>
<organism evidence="1 2">
    <name type="scientific">Mesorhizobium liriopis</name>
    <dbReference type="NCBI Taxonomy" id="2953882"/>
    <lineage>
        <taxon>Bacteria</taxon>
        <taxon>Pseudomonadati</taxon>
        <taxon>Pseudomonadota</taxon>
        <taxon>Alphaproteobacteria</taxon>
        <taxon>Hyphomicrobiales</taxon>
        <taxon>Phyllobacteriaceae</taxon>
        <taxon>Mesorhizobium</taxon>
    </lineage>
</organism>
<dbReference type="EMBL" id="JAMXQS010000005">
    <property type="protein sequence ID" value="MCO6050247.1"/>
    <property type="molecule type" value="Genomic_DNA"/>
</dbReference>
<reference evidence="1 2" key="1">
    <citation type="submission" date="2022-06" db="EMBL/GenBank/DDBJ databases">
        <title>Mesorhizobium sp. strain RP14 Genome sequencing and assembly.</title>
        <authorList>
            <person name="Kim I."/>
        </authorList>
    </citation>
    <scope>NUCLEOTIDE SEQUENCE [LARGE SCALE GENOMIC DNA]</scope>
    <source>
        <strain evidence="2">RP14(2022)</strain>
    </source>
</reference>
<dbReference type="Pfam" id="PF06059">
    <property type="entry name" value="DUF930"/>
    <property type="match status" value="1"/>
</dbReference>
<evidence type="ECO:0000313" key="1">
    <source>
        <dbReference type="EMBL" id="MCO6050247.1"/>
    </source>
</evidence>
<dbReference type="InterPro" id="IPR009273">
    <property type="entry name" value="DUF930"/>
</dbReference>
<protein>
    <submittedName>
        <fullName evidence="1">DUF930 domain-containing protein</fullName>
    </submittedName>
</protein>
<evidence type="ECO:0000313" key="2">
    <source>
        <dbReference type="Proteomes" id="UP001205906"/>
    </source>
</evidence>
<dbReference type="Proteomes" id="UP001205906">
    <property type="component" value="Unassembled WGS sequence"/>
</dbReference>
<comment type="caution">
    <text evidence="1">The sequence shown here is derived from an EMBL/GenBank/DDBJ whole genome shotgun (WGS) entry which is preliminary data.</text>
</comment>
<dbReference type="RefSeq" id="WP_252818749.1">
    <property type="nucleotide sequence ID" value="NZ_JAMXQS010000005.1"/>
</dbReference>
<accession>A0ABT1C5Z0</accession>
<gene>
    <name evidence="1" type="ORF">NGM99_10665</name>
</gene>